<organism evidence="4 5">
    <name type="scientific">Fusarium falciforme</name>
    <dbReference type="NCBI Taxonomy" id="195108"/>
    <lineage>
        <taxon>Eukaryota</taxon>
        <taxon>Fungi</taxon>
        <taxon>Dikarya</taxon>
        <taxon>Ascomycota</taxon>
        <taxon>Pezizomycotina</taxon>
        <taxon>Sordariomycetes</taxon>
        <taxon>Hypocreomycetidae</taxon>
        <taxon>Hypocreales</taxon>
        <taxon>Nectriaceae</taxon>
        <taxon>Fusarium</taxon>
        <taxon>Fusarium solani species complex</taxon>
    </lineage>
</organism>
<gene>
    <name evidence="4" type="ORF">NW755_007871</name>
</gene>
<dbReference type="InterPro" id="IPR013154">
    <property type="entry name" value="ADH-like_N"/>
</dbReference>
<dbReference type="InterPro" id="IPR011032">
    <property type="entry name" value="GroES-like_sf"/>
</dbReference>
<dbReference type="EMBL" id="JAOQAV010000020">
    <property type="protein sequence ID" value="KAJ4186574.1"/>
    <property type="molecule type" value="Genomic_DNA"/>
</dbReference>
<sequence length="352" mass="37310">MAPATQKAIVVTSVGQPVSLVTDRRVPTPGDSEVLVRVSLASANPADQKGRDYGLFVSERLPCVLTCDIVGHVVEVGPNVSKYAVGDHVFGQGGLDPRCAGSGLQEHAVLNVNYSSKVPSGWSDEDVGTLPVCTQTPAMAMFGPTCLGLPAPWSSSAASFDYASKPFLIVGGGSNTGTIAVHLAALAGFGHIVVVGGDEADLKSRGATHVFSRHQAEDQIVSSIREVVGDDLLYAMDTSNPPATQAIGVNALSSTKKGKLVRLNFFGEPLSADKINPKEKGYEVYAVYGDAQLMPELSKSLWDNMPQYLANGKLRPLPYSVHDFSPEQVNAVLDAYRDGKKIAKPTFRPNSE</sequence>
<dbReference type="PANTHER" id="PTHR45348:SF2">
    <property type="entry name" value="ZINC-TYPE ALCOHOL DEHYDROGENASE-LIKE PROTEIN C2E1P3.01"/>
    <property type="match status" value="1"/>
</dbReference>
<dbReference type="Pfam" id="PF08240">
    <property type="entry name" value="ADH_N"/>
    <property type="match status" value="1"/>
</dbReference>
<dbReference type="SUPFAM" id="SSF51735">
    <property type="entry name" value="NAD(P)-binding Rossmann-fold domains"/>
    <property type="match status" value="1"/>
</dbReference>
<dbReference type="SMART" id="SM00829">
    <property type="entry name" value="PKS_ER"/>
    <property type="match status" value="1"/>
</dbReference>
<reference evidence="4" key="1">
    <citation type="submission" date="2022-09" db="EMBL/GenBank/DDBJ databases">
        <title>Fusarium specimens isolated from Avocado Roots.</title>
        <authorList>
            <person name="Stajich J."/>
            <person name="Roper C."/>
            <person name="Heimlech-Rivalta G."/>
        </authorList>
    </citation>
    <scope>NUCLEOTIDE SEQUENCE</scope>
    <source>
        <strain evidence="4">A02</strain>
    </source>
</reference>
<dbReference type="InterPro" id="IPR036291">
    <property type="entry name" value="NAD(P)-bd_dom_sf"/>
</dbReference>
<accession>A0A9W8R4G8</accession>
<dbReference type="Gene3D" id="3.90.180.10">
    <property type="entry name" value="Medium-chain alcohol dehydrogenases, catalytic domain"/>
    <property type="match status" value="1"/>
</dbReference>
<dbReference type="SUPFAM" id="SSF50129">
    <property type="entry name" value="GroES-like"/>
    <property type="match status" value="1"/>
</dbReference>
<keyword evidence="5" id="KW-1185">Reference proteome</keyword>
<dbReference type="InterPro" id="IPR047122">
    <property type="entry name" value="Trans-enoyl_RdTase-like"/>
</dbReference>
<dbReference type="Gene3D" id="3.40.50.720">
    <property type="entry name" value="NAD(P)-binding Rossmann-like Domain"/>
    <property type="match status" value="1"/>
</dbReference>
<comment type="caution">
    <text evidence="4">The sequence shown here is derived from an EMBL/GenBank/DDBJ whole genome shotgun (WGS) entry which is preliminary data.</text>
</comment>
<evidence type="ECO:0000259" key="3">
    <source>
        <dbReference type="SMART" id="SM00829"/>
    </source>
</evidence>
<feature type="domain" description="Enoyl reductase (ER)" evidence="3">
    <location>
        <begin position="15"/>
        <end position="347"/>
    </location>
</feature>
<comment type="similarity">
    <text evidence="1">Belongs to the zinc-containing alcohol dehydrogenase family.</text>
</comment>
<dbReference type="InterPro" id="IPR020843">
    <property type="entry name" value="ER"/>
</dbReference>
<proteinExistence type="inferred from homology"/>
<name>A0A9W8R4G8_9HYPO</name>
<evidence type="ECO:0000313" key="5">
    <source>
        <dbReference type="Proteomes" id="UP001152087"/>
    </source>
</evidence>
<evidence type="ECO:0000256" key="1">
    <source>
        <dbReference type="ARBA" id="ARBA00008072"/>
    </source>
</evidence>
<dbReference type="Proteomes" id="UP001152087">
    <property type="component" value="Unassembled WGS sequence"/>
</dbReference>
<dbReference type="CDD" id="cd08249">
    <property type="entry name" value="enoyl_reductase_like"/>
    <property type="match status" value="1"/>
</dbReference>
<evidence type="ECO:0000313" key="4">
    <source>
        <dbReference type="EMBL" id="KAJ4186574.1"/>
    </source>
</evidence>
<evidence type="ECO:0000256" key="2">
    <source>
        <dbReference type="ARBA" id="ARBA00023002"/>
    </source>
</evidence>
<dbReference type="PANTHER" id="PTHR45348">
    <property type="entry name" value="HYPOTHETICAL OXIDOREDUCTASE (EUROFUNG)"/>
    <property type="match status" value="1"/>
</dbReference>
<dbReference type="GO" id="GO:0016651">
    <property type="term" value="F:oxidoreductase activity, acting on NAD(P)H"/>
    <property type="evidence" value="ECO:0007669"/>
    <property type="project" value="InterPro"/>
</dbReference>
<keyword evidence="2" id="KW-0560">Oxidoreductase</keyword>
<dbReference type="AlphaFoldDB" id="A0A9W8R4G8"/>
<protein>
    <recommendedName>
        <fullName evidence="3">Enoyl reductase (ER) domain-containing protein</fullName>
    </recommendedName>
</protein>